<gene>
    <name evidence="1" type="ORF">FH972_019488</name>
</gene>
<dbReference type="AlphaFoldDB" id="A0A5N6RT95"/>
<proteinExistence type="predicted"/>
<reference evidence="1 2" key="1">
    <citation type="submission" date="2019-06" db="EMBL/GenBank/DDBJ databases">
        <title>A chromosomal-level reference genome of Carpinus fangiana (Coryloideae, Betulaceae).</title>
        <authorList>
            <person name="Yang X."/>
            <person name="Wang Z."/>
            <person name="Zhang L."/>
            <person name="Hao G."/>
            <person name="Liu J."/>
            <person name="Yang Y."/>
        </authorList>
    </citation>
    <scope>NUCLEOTIDE SEQUENCE [LARGE SCALE GENOMIC DNA]</scope>
    <source>
        <strain evidence="1">Cfa_2016G</strain>
        <tissue evidence="1">Leaf</tissue>
    </source>
</reference>
<organism evidence="1 2">
    <name type="scientific">Carpinus fangiana</name>
    <dbReference type="NCBI Taxonomy" id="176857"/>
    <lineage>
        <taxon>Eukaryota</taxon>
        <taxon>Viridiplantae</taxon>
        <taxon>Streptophyta</taxon>
        <taxon>Embryophyta</taxon>
        <taxon>Tracheophyta</taxon>
        <taxon>Spermatophyta</taxon>
        <taxon>Magnoliopsida</taxon>
        <taxon>eudicotyledons</taxon>
        <taxon>Gunneridae</taxon>
        <taxon>Pentapetalae</taxon>
        <taxon>rosids</taxon>
        <taxon>fabids</taxon>
        <taxon>Fagales</taxon>
        <taxon>Betulaceae</taxon>
        <taxon>Carpinus</taxon>
    </lineage>
</organism>
<sequence length="84" mass="9555">MNKRMKEIDKEVQASLKGIINKRERAIKQGEGKNDDLLGILMESNLKEIEENGNNKNIGIRVGNNVQEKRFCKSLVKTNQILMG</sequence>
<dbReference type="EMBL" id="CM017328">
    <property type="protein sequence ID" value="KAE8124621.1"/>
    <property type="molecule type" value="Genomic_DNA"/>
</dbReference>
<keyword evidence="2" id="KW-1185">Reference proteome</keyword>
<dbReference type="Proteomes" id="UP000327013">
    <property type="component" value="Chromosome 8"/>
</dbReference>
<evidence type="ECO:0000313" key="2">
    <source>
        <dbReference type="Proteomes" id="UP000327013"/>
    </source>
</evidence>
<accession>A0A5N6RT95</accession>
<dbReference type="OrthoDB" id="1470350at2759"/>
<evidence type="ECO:0000313" key="1">
    <source>
        <dbReference type="EMBL" id="KAE8124621.1"/>
    </source>
</evidence>
<protein>
    <submittedName>
        <fullName evidence="1">Uncharacterized protein</fullName>
    </submittedName>
</protein>
<dbReference type="Gene3D" id="1.20.120.990">
    <property type="entry name" value="Glycosyltransferase family 88, C-terminal domain"/>
    <property type="match status" value="1"/>
</dbReference>
<name>A0A5N6RT95_9ROSI</name>